<accession>A0A7X9XUA3</accession>
<dbReference type="Proteomes" id="UP000589552">
    <property type="component" value="Unassembled WGS sequence"/>
</dbReference>
<keyword evidence="2" id="KW-1133">Transmembrane helix</keyword>
<keyword evidence="2" id="KW-0812">Transmembrane</keyword>
<dbReference type="EMBL" id="JABAGA010000017">
    <property type="protein sequence ID" value="NMF10429.1"/>
    <property type="molecule type" value="Genomic_DNA"/>
</dbReference>
<evidence type="ECO:0000313" key="3">
    <source>
        <dbReference type="EMBL" id="NMF10429.1"/>
    </source>
</evidence>
<dbReference type="RefSeq" id="WP_168938510.1">
    <property type="nucleotide sequence ID" value="NZ_JABAGA010000017.1"/>
</dbReference>
<feature type="compositionally biased region" description="Gly residues" evidence="1">
    <location>
        <begin position="1"/>
        <end position="53"/>
    </location>
</feature>
<evidence type="ECO:0000256" key="2">
    <source>
        <dbReference type="SAM" id="Phobius"/>
    </source>
</evidence>
<organism evidence="3 4">
    <name type="scientific">Corynebacterium xerosis</name>
    <dbReference type="NCBI Taxonomy" id="1725"/>
    <lineage>
        <taxon>Bacteria</taxon>
        <taxon>Bacillati</taxon>
        <taxon>Actinomycetota</taxon>
        <taxon>Actinomycetes</taxon>
        <taxon>Mycobacteriales</taxon>
        <taxon>Corynebacteriaceae</taxon>
        <taxon>Corynebacterium</taxon>
    </lineage>
</organism>
<gene>
    <name evidence="3" type="ORF">HF852_12695</name>
</gene>
<sequence>MSDPGNGFGQQPGNGGPAGGGGDQWSGPGQQGFGAGGASGASGGNPYGLGPGSGSAQAHGPGAGGFGGPAPDPNHGSKPKNKSGVIIVIIALLAVLAVVAVAAWWFLAGSENREKSEVADAANAAAERIQSSSDLTVWNSLMCAEYRGADEDIEFAQNILGSMAEESLDMSHQEFTPQDADDVTFTNDEKTRASVGAGSDEVLMAKEEGEWKICDPELDFTLFEGGAELADSLDPDTW</sequence>
<evidence type="ECO:0000313" key="4">
    <source>
        <dbReference type="Proteomes" id="UP000589552"/>
    </source>
</evidence>
<proteinExistence type="predicted"/>
<evidence type="ECO:0000256" key="1">
    <source>
        <dbReference type="SAM" id="MobiDB-lite"/>
    </source>
</evidence>
<feature type="transmembrane region" description="Helical" evidence="2">
    <location>
        <begin position="85"/>
        <end position="107"/>
    </location>
</feature>
<protein>
    <submittedName>
        <fullName evidence="3">Uncharacterized protein</fullName>
    </submittedName>
</protein>
<dbReference type="AlphaFoldDB" id="A0A7X9XUA3"/>
<reference evidence="3 4" key="1">
    <citation type="submission" date="2020-04" db="EMBL/GenBank/DDBJ databases">
        <authorList>
            <person name="Hitch T.C.A."/>
            <person name="Wylensek D."/>
            <person name="Clavel T."/>
        </authorList>
    </citation>
    <scope>NUCLEOTIDE SEQUENCE [LARGE SCALE GENOMIC DNA]</scope>
    <source>
        <strain evidence="3 4">BL-383-APC-2I</strain>
    </source>
</reference>
<feature type="region of interest" description="Disordered" evidence="1">
    <location>
        <begin position="1"/>
        <end position="79"/>
    </location>
</feature>
<keyword evidence="2" id="KW-0472">Membrane</keyword>
<comment type="caution">
    <text evidence="3">The sequence shown here is derived from an EMBL/GenBank/DDBJ whole genome shotgun (WGS) entry which is preliminary data.</text>
</comment>
<name>A0A7X9XUA3_9CORY</name>